<sequence>MEESLDDAPIFVPLSGFSVRNQLILAFCATSGSFAVGMALAWSSPVLPVLEAEMHLSLDQVSWIGSLIALGALCGGMPAGWMMERYGRRTSLLFISLPFAVGWIGLMSASSVYLMYSARFLIGLCCAGCLVIVPTYIGETAHLSWRGKLGALMQVMIVTGVLASYVIGAVLPWRWTSVCCCGAVAVFAILISRMPESPAFLCKHERRTEARRVLKWLRGPKYDIEPELRAIEREDYESKLSGEFEWRNIAEPAFYRPLFVSVALMFNQQLSGVNNVIFYSAAIFRAAGSSMNENLAAILVGLAQFIACLGSASIIDHLGRKPLLLASNLLSAVALYAMGIFFYWKDNADHFGQSFIDSWSWLPLVACVAFMVFFSLALGPVPWVMMGELFPVKYRGTASGISTMMNWAGCFLITKTFAFLQASIGLGVSILDSKENSGNDVRILLDEAIERSLKVAPEYIEVPSALPAWLAGELVFLDLDKMPPVRSAAVSVHNSTSTIGAVCKEPQQIIGGNFCRQLSLRVLRERLPSKDAAVCASKRILSDSASAFGRKMNDARVVLGTISQNHAQTLKRTTKRRKQLVESPCTPGKRKSQQRRSVDLYSPFGIESPLRRPGHSSSYVTPRRRYHDAALSAERRATLRSAAAYRNEACIVTDSTPRQKPQPRRTAYSPREMAADIDAINDGIRELRAVAKRVSSGTTKSSLFSPLR</sequence>
<dbReference type="SUPFAM" id="SSF103473">
    <property type="entry name" value="MFS general substrate transporter"/>
    <property type="match status" value="1"/>
</dbReference>
<dbReference type="InterPro" id="IPR050549">
    <property type="entry name" value="MFS_Trehalose_Transporter"/>
</dbReference>
<reference evidence="11" key="1">
    <citation type="submission" date="2020-11" db="EMBL/GenBank/DDBJ databases">
        <authorList>
            <person name="Tran Van P."/>
        </authorList>
    </citation>
    <scope>NUCLEOTIDE SEQUENCE</scope>
</reference>
<dbReference type="EMBL" id="CAJPEX010000261">
    <property type="protein sequence ID" value="CAG0914667.1"/>
    <property type="molecule type" value="Genomic_DNA"/>
</dbReference>
<gene>
    <name evidence="11" type="ORF">NMOB1V02_LOCUS2346</name>
</gene>
<evidence type="ECO:0000256" key="4">
    <source>
        <dbReference type="ARBA" id="ARBA00022989"/>
    </source>
</evidence>
<keyword evidence="3 9" id="KW-0812">Transmembrane</keyword>
<dbReference type="GO" id="GO:0051119">
    <property type="term" value="F:sugar transmembrane transporter activity"/>
    <property type="evidence" value="ECO:0007669"/>
    <property type="project" value="InterPro"/>
</dbReference>
<feature type="transmembrane region" description="Helical" evidence="9">
    <location>
        <begin position="149"/>
        <end position="167"/>
    </location>
</feature>
<evidence type="ECO:0000256" key="3">
    <source>
        <dbReference type="ARBA" id="ARBA00022692"/>
    </source>
</evidence>
<keyword evidence="6" id="KW-0325">Glycoprotein</keyword>
<dbReference type="PANTHER" id="PTHR48021:SF34">
    <property type="entry name" value="FACILITATED TREHALOSE TRANSPORTER TRET1-2 HOMOLOG-LIKE PROTEIN"/>
    <property type="match status" value="1"/>
</dbReference>
<feature type="transmembrane region" description="Helical" evidence="9">
    <location>
        <begin position="295"/>
        <end position="315"/>
    </location>
</feature>
<name>A0A7R9BIQ0_9CRUS</name>
<feature type="transmembrane region" description="Helical" evidence="9">
    <location>
        <begin position="173"/>
        <end position="191"/>
    </location>
</feature>
<dbReference type="CDD" id="cd17358">
    <property type="entry name" value="MFS_GLUT6_8_Class3_like"/>
    <property type="match status" value="1"/>
</dbReference>
<evidence type="ECO:0000313" key="12">
    <source>
        <dbReference type="Proteomes" id="UP000678499"/>
    </source>
</evidence>
<organism evidence="11">
    <name type="scientific">Notodromas monacha</name>
    <dbReference type="NCBI Taxonomy" id="399045"/>
    <lineage>
        <taxon>Eukaryota</taxon>
        <taxon>Metazoa</taxon>
        <taxon>Ecdysozoa</taxon>
        <taxon>Arthropoda</taxon>
        <taxon>Crustacea</taxon>
        <taxon>Oligostraca</taxon>
        <taxon>Ostracoda</taxon>
        <taxon>Podocopa</taxon>
        <taxon>Podocopida</taxon>
        <taxon>Cypridocopina</taxon>
        <taxon>Cypridoidea</taxon>
        <taxon>Cyprididae</taxon>
        <taxon>Notodromas</taxon>
    </lineage>
</organism>
<keyword evidence="12" id="KW-1185">Reference proteome</keyword>
<dbReference type="InterPro" id="IPR044775">
    <property type="entry name" value="MFS_ERD6/Tret1-like"/>
</dbReference>
<keyword evidence="4 9" id="KW-1133">Transmembrane helix</keyword>
<dbReference type="InterPro" id="IPR003663">
    <property type="entry name" value="Sugar/inositol_transpt"/>
</dbReference>
<feature type="transmembrane region" description="Helical" evidence="9">
    <location>
        <begin position="407"/>
        <end position="431"/>
    </location>
</feature>
<feature type="transmembrane region" description="Helical" evidence="9">
    <location>
        <begin position="359"/>
        <end position="386"/>
    </location>
</feature>
<evidence type="ECO:0000256" key="1">
    <source>
        <dbReference type="ARBA" id="ARBA00004651"/>
    </source>
</evidence>
<dbReference type="InterPro" id="IPR036259">
    <property type="entry name" value="MFS_trans_sf"/>
</dbReference>
<evidence type="ECO:0000256" key="7">
    <source>
        <dbReference type="ARBA" id="ARBA00024348"/>
    </source>
</evidence>
<dbReference type="EMBL" id="OA882298">
    <property type="protein sequence ID" value="CAD7274515.1"/>
    <property type="molecule type" value="Genomic_DNA"/>
</dbReference>
<feature type="transmembrane region" description="Helical" evidence="9">
    <location>
        <begin position="62"/>
        <end position="81"/>
    </location>
</feature>
<dbReference type="PROSITE" id="PS00216">
    <property type="entry name" value="SUGAR_TRANSPORT_1"/>
    <property type="match status" value="1"/>
</dbReference>
<keyword evidence="2" id="KW-1003">Cell membrane</keyword>
<accession>A0A7R9BIQ0</accession>
<dbReference type="PANTHER" id="PTHR48021">
    <property type="match status" value="1"/>
</dbReference>
<feature type="transmembrane region" description="Helical" evidence="9">
    <location>
        <begin position="322"/>
        <end position="344"/>
    </location>
</feature>
<evidence type="ECO:0000256" key="8">
    <source>
        <dbReference type="SAM" id="MobiDB-lite"/>
    </source>
</evidence>
<dbReference type="OrthoDB" id="6612291at2759"/>
<evidence type="ECO:0000256" key="5">
    <source>
        <dbReference type="ARBA" id="ARBA00023136"/>
    </source>
</evidence>
<feature type="domain" description="Major facilitator superfamily (MFS) profile" evidence="10">
    <location>
        <begin position="25"/>
        <end position="466"/>
    </location>
</feature>
<dbReference type="InterPro" id="IPR005829">
    <property type="entry name" value="Sugar_transporter_CS"/>
</dbReference>
<evidence type="ECO:0000259" key="10">
    <source>
        <dbReference type="PROSITE" id="PS50850"/>
    </source>
</evidence>
<dbReference type="Pfam" id="PF00083">
    <property type="entry name" value="Sugar_tr"/>
    <property type="match status" value="1"/>
</dbReference>
<feature type="transmembrane region" description="Helical" evidence="9">
    <location>
        <begin position="120"/>
        <end position="137"/>
    </location>
</feature>
<evidence type="ECO:0000256" key="6">
    <source>
        <dbReference type="ARBA" id="ARBA00023180"/>
    </source>
</evidence>
<dbReference type="PROSITE" id="PS50850">
    <property type="entry name" value="MFS"/>
    <property type="match status" value="1"/>
</dbReference>
<dbReference type="InterPro" id="IPR020846">
    <property type="entry name" value="MFS_dom"/>
</dbReference>
<evidence type="ECO:0000256" key="9">
    <source>
        <dbReference type="SAM" id="Phobius"/>
    </source>
</evidence>
<dbReference type="Proteomes" id="UP000678499">
    <property type="component" value="Unassembled WGS sequence"/>
</dbReference>
<feature type="region of interest" description="Disordered" evidence="8">
    <location>
        <begin position="574"/>
        <end position="607"/>
    </location>
</feature>
<comment type="subcellular location">
    <subcellularLocation>
        <location evidence="1">Cell membrane</location>
        <topology evidence="1">Multi-pass membrane protein</topology>
    </subcellularLocation>
</comment>
<feature type="transmembrane region" description="Helical" evidence="9">
    <location>
        <begin position="23"/>
        <end position="42"/>
    </location>
</feature>
<evidence type="ECO:0000313" key="11">
    <source>
        <dbReference type="EMBL" id="CAD7274515.1"/>
    </source>
</evidence>
<dbReference type="FunFam" id="1.20.1250.20:FF:000055">
    <property type="entry name" value="Facilitated trehalose transporter Tret1-2 homolog"/>
    <property type="match status" value="1"/>
</dbReference>
<proteinExistence type="inferred from homology"/>
<protein>
    <recommendedName>
        <fullName evidence="10">Major facilitator superfamily (MFS) profile domain-containing protein</fullName>
    </recommendedName>
</protein>
<dbReference type="InterPro" id="IPR005828">
    <property type="entry name" value="MFS_sugar_transport-like"/>
</dbReference>
<comment type="similarity">
    <text evidence="7">Belongs to the major facilitator superfamily. Sugar transporter (TC 2.A.1.1) family. Trehalose transporter subfamily.</text>
</comment>
<dbReference type="AlphaFoldDB" id="A0A7R9BIQ0"/>
<evidence type="ECO:0000256" key="2">
    <source>
        <dbReference type="ARBA" id="ARBA00022475"/>
    </source>
</evidence>
<dbReference type="Gene3D" id="1.20.1250.20">
    <property type="entry name" value="MFS general substrate transporter like domains"/>
    <property type="match status" value="1"/>
</dbReference>
<dbReference type="PRINTS" id="PR00171">
    <property type="entry name" value="SUGRTRNSPORT"/>
</dbReference>
<feature type="transmembrane region" description="Helical" evidence="9">
    <location>
        <begin position="93"/>
        <end position="114"/>
    </location>
</feature>
<keyword evidence="5 9" id="KW-0472">Membrane</keyword>
<feature type="transmembrane region" description="Helical" evidence="9">
    <location>
        <begin position="258"/>
        <end position="283"/>
    </location>
</feature>
<dbReference type="GO" id="GO:0005886">
    <property type="term" value="C:plasma membrane"/>
    <property type="evidence" value="ECO:0007669"/>
    <property type="project" value="UniProtKB-SubCell"/>
</dbReference>